<evidence type="ECO:0000313" key="3">
    <source>
        <dbReference type="EMBL" id="GAA2817244.1"/>
    </source>
</evidence>
<dbReference type="NCBIfam" id="TIGR01876">
    <property type="entry name" value="cas_Cas5d"/>
    <property type="match status" value="1"/>
</dbReference>
<organism evidence="3 4">
    <name type="scientific">Saccharopolyspora taberi</name>
    <dbReference type="NCBI Taxonomy" id="60895"/>
    <lineage>
        <taxon>Bacteria</taxon>
        <taxon>Bacillati</taxon>
        <taxon>Actinomycetota</taxon>
        <taxon>Actinomycetes</taxon>
        <taxon>Pseudonocardiales</taxon>
        <taxon>Pseudonocardiaceae</taxon>
        <taxon>Saccharopolyspora</taxon>
    </lineage>
</organism>
<dbReference type="InterPro" id="IPR021124">
    <property type="entry name" value="CRISPR-assoc_prot_Cas5"/>
</dbReference>
<name>A0ABN3VLK6_9PSEU</name>
<sequence>MVSDDLPRSSEGAPPVSVQVWGPGALFTRPELKAERVSYPVMTPTAAVGVLESIYWKPEFTWVPVAIDVLAPIKQFTQRRNETTDIASVSSALAGRTVDTVEHRTQRHAVCLKDVVYRIHAHVELRERATKKSAAYRDQFRRRVDRGQCFHQPYLGTREFSAYFGPVDERERISMSAKLGVMLHSVHHHKSKIQFSWFKARLDEGRMWIPRDGMRAGDLVEA</sequence>
<dbReference type="EMBL" id="BAAAUX010000031">
    <property type="protein sequence ID" value="GAA2817244.1"/>
    <property type="molecule type" value="Genomic_DNA"/>
</dbReference>
<accession>A0ABN3VLK6</accession>
<dbReference type="InterPro" id="IPR013422">
    <property type="entry name" value="CRISPR-assoc_prot_Cas5_N"/>
</dbReference>
<dbReference type="Proteomes" id="UP001500979">
    <property type="component" value="Unassembled WGS sequence"/>
</dbReference>
<dbReference type="EC" id="3.1.-.-" evidence="2"/>
<comment type="similarity">
    <text evidence="2">Belongs to the CRISPR-associated protein Cas5 family. Subtype I-C/Dvulg subfamily.</text>
</comment>
<evidence type="ECO:0000256" key="2">
    <source>
        <dbReference type="PIRNR" id="PIRNR029950"/>
    </source>
</evidence>
<protein>
    <recommendedName>
        <fullName evidence="2">pre-crRNA processing endonuclease</fullName>
        <ecNumber evidence="2">3.1.-.-</ecNumber>
    </recommendedName>
</protein>
<comment type="function">
    <text evidence="2">CRISPR (clustered regularly interspaced short palindromic repeat) is an adaptive immune system that provides protection against mobile genetic elements (viruses, transposable elements and conjugative plasmids). CRISPR clusters contain spacers, sequences complementary to antecedent mobile elements, and target invading nucleic acids. CRISPR clusters are transcribed and processed into CRISPR RNA (crRNA).</text>
</comment>
<keyword evidence="4" id="KW-1185">Reference proteome</keyword>
<keyword evidence="2" id="KW-0694">RNA-binding</keyword>
<reference evidence="3 4" key="1">
    <citation type="journal article" date="2019" name="Int. J. Syst. Evol. Microbiol.">
        <title>The Global Catalogue of Microorganisms (GCM) 10K type strain sequencing project: providing services to taxonomists for standard genome sequencing and annotation.</title>
        <authorList>
            <consortium name="The Broad Institute Genomics Platform"/>
            <consortium name="The Broad Institute Genome Sequencing Center for Infectious Disease"/>
            <person name="Wu L."/>
            <person name="Ma J."/>
        </authorList>
    </citation>
    <scope>NUCLEOTIDE SEQUENCE [LARGE SCALE GENOMIC DNA]</scope>
    <source>
        <strain evidence="3 4">JCM 9383</strain>
    </source>
</reference>
<dbReference type="Gene3D" id="3.30.70.2660">
    <property type="match status" value="1"/>
</dbReference>
<dbReference type="InterPro" id="IPR010155">
    <property type="entry name" value="CRISPR-assoc_prot_Cas5d"/>
</dbReference>
<dbReference type="NCBIfam" id="TIGR02593">
    <property type="entry name" value="CRISPR_cas5"/>
    <property type="match status" value="1"/>
</dbReference>
<evidence type="ECO:0000313" key="4">
    <source>
        <dbReference type="Proteomes" id="UP001500979"/>
    </source>
</evidence>
<evidence type="ECO:0000256" key="1">
    <source>
        <dbReference type="ARBA" id="ARBA00023118"/>
    </source>
</evidence>
<keyword evidence="1 2" id="KW-0051">Antiviral defense</keyword>
<proteinExistence type="inferred from homology"/>
<comment type="caution">
    <text evidence="3">The sequence shown here is derived from an EMBL/GenBank/DDBJ whole genome shotgun (WGS) entry which is preliminary data.</text>
</comment>
<keyword evidence="2" id="KW-0255">Endonuclease</keyword>
<gene>
    <name evidence="3" type="primary">cas5c</name>
    <name evidence="3" type="ORF">GCM10010470_60820</name>
</gene>
<keyword evidence="2" id="KW-0378">Hydrolase</keyword>
<dbReference type="Pfam" id="PF09704">
    <property type="entry name" value="Cas_Cas5d"/>
    <property type="match status" value="1"/>
</dbReference>
<keyword evidence="2" id="KW-0540">Nuclease</keyword>
<dbReference type="PIRSF" id="PIRSF029950">
    <property type="entry name" value="Cas_CT1134"/>
    <property type="match status" value="1"/>
</dbReference>